<dbReference type="Proteomes" id="UP000054995">
    <property type="component" value="Unassembled WGS sequence"/>
</dbReference>
<evidence type="ECO:0000313" key="1">
    <source>
        <dbReference type="EMBL" id="KRY86189.1"/>
    </source>
</evidence>
<gene>
    <name evidence="1" type="ORF">T4D_6488</name>
</gene>
<organism evidence="1 2">
    <name type="scientific">Trichinella pseudospiralis</name>
    <name type="common">Parasitic roundworm</name>
    <dbReference type="NCBI Taxonomy" id="6337"/>
    <lineage>
        <taxon>Eukaryota</taxon>
        <taxon>Metazoa</taxon>
        <taxon>Ecdysozoa</taxon>
        <taxon>Nematoda</taxon>
        <taxon>Enoplea</taxon>
        <taxon>Dorylaimia</taxon>
        <taxon>Trichinellida</taxon>
        <taxon>Trichinellidae</taxon>
        <taxon>Trichinella</taxon>
    </lineage>
</organism>
<dbReference type="AlphaFoldDB" id="A0A0V1FJF3"/>
<protein>
    <submittedName>
        <fullName evidence="1">Uncharacterized protein</fullName>
    </submittedName>
</protein>
<proteinExistence type="predicted"/>
<accession>A0A0V1FJF3</accession>
<comment type="caution">
    <text evidence="1">The sequence shown here is derived from an EMBL/GenBank/DDBJ whole genome shotgun (WGS) entry which is preliminary data.</text>
</comment>
<name>A0A0V1FJF3_TRIPS</name>
<evidence type="ECO:0000313" key="2">
    <source>
        <dbReference type="Proteomes" id="UP000054995"/>
    </source>
</evidence>
<sequence>MLYLYVKLLLQDNIQEYRKLQIQHEEKLMDFWHNASTPHLCQSSSEVTSLNQHVQIPESTIVEMIAAHLLDVFELQIQHESSDQKKMPNISSIVLSVSEMKMSKRRTSYYSMANKVKVFIDIL</sequence>
<keyword evidence="2" id="KW-1185">Reference proteome</keyword>
<reference evidence="1 2" key="1">
    <citation type="submission" date="2015-01" db="EMBL/GenBank/DDBJ databases">
        <title>Evolution of Trichinella species and genotypes.</title>
        <authorList>
            <person name="Korhonen P.K."/>
            <person name="Edoardo P."/>
            <person name="Giuseppe L.R."/>
            <person name="Gasser R.B."/>
        </authorList>
    </citation>
    <scope>NUCLEOTIDE SEQUENCE [LARGE SCALE GENOMIC DNA]</scope>
    <source>
        <strain evidence="1">ISS470</strain>
    </source>
</reference>
<dbReference type="EMBL" id="JYDT01000076">
    <property type="protein sequence ID" value="KRY86189.1"/>
    <property type="molecule type" value="Genomic_DNA"/>
</dbReference>